<evidence type="ECO:0000256" key="5">
    <source>
        <dbReference type="ARBA" id="ARBA00047422"/>
    </source>
</evidence>
<evidence type="ECO:0000256" key="7">
    <source>
        <dbReference type="RuleBase" id="RU000416"/>
    </source>
</evidence>
<dbReference type="GO" id="GO:0008168">
    <property type="term" value="F:methyltransferase activity"/>
    <property type="evidence" value="ECO:0007669"/>
    <property type="project" value="UniProtKB-KW"/>
</dbReference>
<dbReference type="InterPro" id="IPR031303">
    <property type="entry name" value="C5_meth_CS"/>
</dbReference>
<proteinExistence type="inferred from homology"/>
<keyword evidence="4" id="KW-0680">Restriction system</keyword>
<evidence type="ECO:0000256" key="6">
    <source>
        <dbReference type="PROSITE-ProRule" id="PRU01016"/>
    </source>
</evidence>
<dbReference type="Pfam" id="PF00145">
    <property type="entry name" value="DNA_methylase"/>
    <property type="match status" value="1"/>
</dbReference>
<evidence type="ECO:0000256" key="1">
    <source>
        <dbReference type="ARBA" id="ARBA00022603"/>
    </source>
</evidence>
<dbReference type="InterPro" id="IPR018117">
    <property type="entry name" value="C5_DNA_meth_AS"/>
</dbReference>
<evidence type="ECO:0000256" key="3">
    <source>
        <dbReference type="ARBA" id="ARBA00022691"/>
    </source>
</evidence>
<keyword evidence="10" id="KW-1185">Reference proteome</keyword>
<dbReference type="PROSITE" id="PS00095">
    <property type="entry name" value="C5_MTASE_2"/>
    <property type="match status" value="1"/>
</dbReference>
<gene>
    <name evidence="9" type="ORF">K3166_10985</name>
</gene>
<dbReference type="RefSeq" id="WP_221422263.1">
    <property type="nucleotide sequence ID" value="NZ_CP081297.1"/>
</dbReference>
<evidence type="ECO:0000256" key="4">
    <source>
        <dbReference type="ARBA" id="ARBA00022747"/>
    </source>
</evidence>
<dbReference type="EC" id="2.1.1.37" evidence="8"/>
<dbReference type="Gene3D" id="3.90.120.10">
    <property type="entry name" value="DNA Methylase, subunit A, domain 2"/>
    <property type="match status" value="1"/>
</dbReference>
<organism evidence="9 10">
    <name type="scientific">Qipengyuania psychrotolerans</name>
    <dbReference type="NCBI Taxonomy" id="2867238"/>
    <lineage>
        <taxon>Bacteria</taxon>
        <taxon>Pseudomonadati</taxon>
        <taxon>Pseudomonadota</taxon>
        <taxon>Alphaproteobacteria</taxon>
        <taxon>Sphingomonadales</taxon>
        <taxon>Erythrobacteraceae</taxon>
        <taxon>Qipengyuania</taxon>
    </lineage>
</organism>
<dbReference type="PANTHER" id="PTHR10629">
    <property type="entry name" value="CYTOSINE-SPECIFIC METHYLTRANSFERASE"/>
    <property type="match status" value="1"/>
</dbReference>
<dbReference type="GO" id="GO:0032259">
    <property type="term" value="P:methylation"/>
    <property type="evidence" value="ECO:0007669"/>
    <property type="project" value="UniProtKB-KW"/>
</dbReference>
<keyword evidence="1 6" id="KW-0489">Methyltransferase</keyword>
<dbReference type="PANTHER" id="PTHR10629:SF52">
    <property type="entry name" value="DNA (CYTOSINE-5)-METHYLTRANSFERASE 1"/>
    <property type="match status" value="1"/>
</dbReference>
<dbReference type="InterPro" id="IPR029063">
    <property type="entry name" value="SAM-dependent_MTases_sf"/>
</dbReference>
<dbReference type="Proteomes" id="UP000824280">
    <property type="component" value="Chromosome"/>
</dbReference>
<keyword evidence="2 6" id="KW-0808">Transferase</keyword>
<dbReference type="PRINTS" id="PR00105">
    <property type="entry name" value="C5METTRFRASE"/>
</dbReference>
<evidence type="ECO:0000313" key="9">
    <source>
        <dbReference type="EMBL" id="QZD86721.1"/>
    </source>
</evidence>
<evidence type="ECO:0000313" key="10">
    <source>
        <dbReference type="Proteomes" id="UP000824280"/>
    </source>
</evidence>
<dbReference type="NCBIfam" id="TIGR00675">
    <property type="entry name" value="dcm"/>
    <property type="match status" value="1"/>
</dbReference>
<dbReference type="PROSITE" id="PS51679">
    <property type="entry name" value="SAM_MT_C5"/>
    <property type="match status" value="1"/>
</dbReference>
<dbReference type="Gene3D" id="3.40.50.150">
    <property type="entry name" value="Vaccinia Virus protein VP39"/>
    <property type="match status" value="1"/>
</dbReference>
<protein>
    <recommendedName>
        <fullName evidence="8">Cytosine-specific methyltransferase</fullName>
        <ecNumber evidence="8">2.1.1.37</ecNumber>
    </recommendedName>
</protein>
<evidence type="ECO:0000256" key="8">
    <source>
        <dbReference type="RuleBase" id="RU000417"/>
    </source>
</evidence>
<comment type="similarity">
    <text evidence="6 7">Belongs to the class I-like SAM-binding methyltransferase superfamily. C5-methyltransferase family.</text>
</comment>
<feature type="active site" evidence="6">
    <location>
        <position position="106"/>
    </location>
</feature>
<evidence type="ECO:0000256" key="2">
    <source>
        <dbReference type="ARBA" id="ARBA00022679"/>
    </source>
</evidence>
<keyword evidence="3 6" id="KW-0949">S-adenosyl-L-methionine</keyword>
<sequence>MPDRVTYIDLFAGCGGLSLGLEQAGFDLRFAVEKSAMAAETFYHNFIQRIGPDGDASYAKHLSLPIEQQASEGLVVSPLLEVLKAEGLLEELREDGVDLVAGGPPCQGFSLAGRRNPKDERNQLAWQFLEFVEAVSPKAVMIENVAGMRQDFRKHGSEAAFGQLHQALEKIGSGYCVQPMLINAMHFGAAQHRPRVMLVGLRSDVSQEVGAKASGKLWRSTFADAAPIENSQPFLAPVPNTQAGKVKTVKDAIADLSATWSGKRRSSYATEMATDRSWIPEGTRSSVAKLGPIANHNKRTHSERVELRFRLYQCLWDQGVSAELLTYGFQARTEGGTVGGLDQSIEELIRFPLIAPDGVVLAESPSQAAEIFRELATKKHSQRALSWDKPSPTVLSIPDDFVHPAEPRTMTVRELARFQSFPDAFEFRGKETTGGLKRRTEVPQYTQVGNAVPPKLALAVGMRLKQILSASSERMEKANREAA</sequence>
<accession>A0ABX8ZCI7</accession>
<reference evidence="9 10" key="1">
    <citation type="submission" date="2021-08" db="EMBL/GenBank/DDBJ databases">
        <title>Comparative Genomics Analysis of the Genus Qipengyuania Reveals Extensive Genetic Diversity and Metabolic Versatility, Including the Description of Fifteen Novel Species.</title>
        <authorList>
            <person name="Liu Y."/>
        </authorList>
    </citation>
    <scope>NUCLEOTIDE SEQUENCE [LARGE SCALE GENOMIC DNA]</scope>
    <source>
        <strain evidence="9 10">1XM2-8</strain>
    </source>
</reference>
<comment type="catalytic activity">
    <reaction evidence="5 8">
        <text>a 2'-deoxycytidine in DNA + S-adenosyl-L-methionine = a 5-methyl-2'-deoxycytidine in DNA + S-adenosyl-L-homocysteine + H(+)</text>
        <dbReference type="Rhea" id="RHEA:13681"/>
        <dbReference type="Rhea" id="RHEA-COMP:11369"/>
        <dbReference type="Rhea" id="RHEA-COMP:11370"/>
        <dbReference type="ChEBI" id="CHEBI:15378"/>
        <dbReference type="ChEBI" id="CHEBI:57856"/>
        <dbReference type="ChEBI" id="CHEBI:59789"/>
        <dbReference type="ChEBI" id="CHEBI:85452"/>
        <dbReference type="ChEBI" id="CHEBI:85454"/>
        <dbReference type="EC" id="2.1.1.37"/>
    </reaction>
</comment>
<dbReference type="EMBL" id="CP081297">
    <property type="protein sequence ID" value="QZD86721.1"/>
    <property type="molecule type" value="Genomic_DNA"/>
</dbReference>
<dbReference type="PROSITE" id="PS00094">
    <property type="entry name" value="C5_MTASE_1"/>
    <property type="match status" value="1"/>
</dbReference>
<dbReference type="SUPFAM" id="SSF53335">
    <property type="entry name" value="S-adenosyl-L-methionine-dependent methyltransferases"/>
    <property type="match status" value="1"/>
</dbReference>
<dbReference type="InterPro" id="IPR001525">
    <property type="entry name" value="C5_MeTfrase"/>
</dbReference>
<name>A0ABX8ZCI7_9SPHN</name>
<dbReference type="InterPro" id="IPR050390">
    <property type="entry name" value="C5-Methyltransferase"/>
</dbReference>